<dbReference type="Proteomes" id="UP001203880">
    <property type="component" value="Unassembled WGS sequence"/>
</dbReference>
<reference evidence="3" key="1">
    <citation type="submission" date="2022-05" db="EMBL/GenBank/DDBJ databases">
        <authorList>
            <person name="Park J.-S."/>
        </authorList>
    </citation>
    <scope>NUCLEOTIDE SEQUENCE</scope>
    <source>
        <strain evidence="3">2012CJ41-6</strain>
    </source>
</reference>
<evidence type="ECO:0000256" key="1">
    <source>
        <dbReference type="ARBA" id="ARBA00023125"/>
    </source>
</evidence>
<dbReference type="InterPro" id="IPR001387">
    <property type="entry name" value="Cro/C1-type_HTH"/>
</dbReference>
<dbReference type="PANTHER" id="PTHR46797">
    <property type="entry name" value="HTH-TYPE TRANSCRIPTIONAL REGULATOR"/>
    <property type="match status" value="1"/>
</dbReference>
<dbReference type="InterPro" id="IPR014710">
    <property type="entry name" value="RmlC-like_jellyroll"/>
</dbReference>
<feature type="domain" description="HTH cro/C1-type" evidence="2">
    <location>
        <begin position="18"/>
        <end position="72"/>
    </location>
</feature>
<dbReference type="SUPFAM" id="SSF51182">
    <property type="entry name" value="RmlC-like cupins"/>
    <property type="match status" value="1"/>
</dbReference>
<keyword evidence="1" id="KW-0238">DNA-binding</keyword>
<proteinExistence type="predicted"/>
<dbReference type="PANTHER" id="PTHR46797:SF1">
    <property type="entry name" value="METHYLPHOSPHONATE SYNTHASE"/>
    <property type="match status" value="1"/>
</dbReference>
<dbReference type="SUPFAM" id="SSF47413">
    <property type="entry name" value="lambda repressor-like DNA-binding domains"/>
    <property type="match status" value="1"/>
</dbReference>
<dbReference type="Pfam" id="PF01381">
    <property type="entry name" value="HTH_3"/>
    <property type="match status" value="1"/>
</dbReference>
<evidence type="ECO:0000313" key="4">
    <source>
        <dbReference type="Proteomes" id="UP001203880"/>
    </source>
</evidence>
<dbReference type="CDD" id="cd00093">
    <property type="entry name" value="HTH_XRE"/>
    <property type="match status" value="1"/>
</dbReference>
<dbReference type="SMART" id="SM00530">
    <property type="entry name" value="HTH_XRE"/>
    <property type="match status" value="1"/>
</dbReference>
<sequence>MQGDAPGRQIDRAIGASLKELRQSRKQSARRLAEQSGISAAMVSRIENGLVSPSIDTLAALAEALQVPIVSLFREARTDHTDYTLVRHGEGLKSTRIAGDHSHKYVNLALHSRTDLRFQARRVTLLREGGQPPTYVGHGVVFVQALEGEAIYRYGEARFTLVAGDSISVDAELNHGFVEVLTPEFVFLTVQAERP</sequence>
<accession>A0ABT0Q6H3</accession>
<dbReference type="RefSeq" id="WP_249712232.1">
    <property type="nucleotide sequence ID" value="NZ_JAMFMB010000028.1"/>
</dbReference>
<name>A0ABT0Q6H3_9RHOB</name>
<dbReference type="PROSITE" id="PS50943">
    <property type="entry name" value="HTH_CROC1"/>
    <property type="match status" value="1"/>
</dbReference>
<protein>
    <submittedName>
        <fullName evidence="3">Helix-turn-helix domain-containing protein</fullName>
    </submittedName>
</protein>
<dbReference type="InterPro" id="IPR010982">
    <property type="entry name" value="Lambda_DNA-bd_dom_sf"/>
</dbReference>
<dbReference type="InterPro" id="IPR011051">
    <property type="entry name" value="RmlC_Cupin_sf"/>
</dbReference>
<evidence type="ECO:0000313" key="3">
    <source>
        <dbReference type="EMBL" id="MCL6285440.1"/>
    </source>
</evidence>
<dbReference type="Gene3D" id="2.60.120.10">
    <property type="entry name" value="Jelly Rolls"/>
    <property type="match status" value="1"/>
</dbReference>
<evidence type="ECO:0000259" key="2">
    <source>
        <dbReference type="PROSITE" id="PS50943"/>
    </source>
</evidence>
<dbReference type="EMBL" id="JAMFMB010000028">
    <property type="protein sequence ID" value="MCL6285440.1"/>
    <property type="molecule type" value="Genomic_DNA"/>
</dbReference>
<dbReference type="InterPro" id="IPR050807">
    <property type="entry name" value="TransReg_Diox_bact_type"/>
</dbReference>
<keyword evidence="4" id="KW-1185">Reference proteome</keyword>
<organism evidence="3 4">
    <name type="scientific">Ruegeria spongiae</name>
    <dbReference type="NCBI Taxonomy" id="2942209"/>
    <lineage>
        <taxon>Bacteria</taxon>
        <taxon>Pseudomonadati</taxon>
        <taxon>Pseudomonadota</taxon>
        <taxon>Alphaproteobacteria</taxon>
        <taxon>Rhodobacterales</taxon>
        <taxon>Roseobacteraceae</taxon>
        <taxon>Ruegeria</taxon>
    </lineage>
</organism>
<comment type="caution">
    <text evidence="3">The sequence shown here is derived from an EMBL/GenBank/DDBJ whole genome shotgun (WGS) entry which is preliminary data.</text>
</comment>
<gene>
    <name evidence="3" type="ORF">M3P21_18075</name>
</gene>
<dbReference type="Gene3D" id="1.10.260.40">
    <property type="entry name" value="lambda repressor-like DNA-binding domains"/>
    <property type="match status" value="1"/>
</dbReference>